<dbReference type="EMBL" id="FUYV01000009">
    <property type="protein sequence ID" value="SKC06339.1"/>
    <property type="molecule type" value="Genomic_DNA"/>
</dbReference>
<protein>
    <submittedName>
        <fullName evidence="1">Uncharacterized protein</fullName>
    </submittedName>
</protein>
<accession>A0A1T5GD81</accession>
<proteinExistence type="predicted"/>
<name>A0A1T5GD81_9BACT</name>
<keyword evidence="2" id="KW-1185">Reference proteome</keyword>
<dbReference type="AlphaFoldDB" id="A0A1T5GD81"/>
<organism evidence="1 2">
    <name type="scientific">Alkalitalea saponilacus</name>
    <dbReference type="NCBI Taxonomy" id="889453"/>
    <lineage>
        <taxon>Bacteria</taxon>
        <taxon>Pseudomonadati</taxon>
        <taxon>Bacteroidota</taxon>
        <taxon>Bacteroidia</taxon>
        <taxon>Marinilabiliales</taxon>
        <taxon>Marinilabiliaceae</taxon>
        <taxon>Alkalitalea</taxon>
    </lineage>
</organism>
<evidence type="ECO:0000313" key="2">
    <source>
        <dbReference type="Proteomes" id="UP000191055"/>
    </source>
</evidence>
<reference evidence="2" key="1">
    <citation type="submission" date="2017-02" db="EMBL/GenBank/DDBJ databases">
        <authorList>
            <person name="Varghese N."/>
            <person name="Submissions S."/>
        </authorList>
    </citation>
    <scope>NUCLEOTIDE SEQUENCE [LARGE SCALE GENOMIC DNA]</scope>
    <source>
        <strain evidence="2">DSM 24412</strain>
    </source>
</reference>
<gene>
    <name evidence="1" type="ORF">SAMN03080601_01821</name>
</gene>
<evidence type="ECO:0000313" key="1">
    <source>
        <dbReference type="EMBL" id="SKC06339.1"/>
    </source>
</evidence>
<sequence>MRQKHKLSIINITPPPIFDNINNVNTFVIVTISLIRTPNKVETLIPKNENLY</sequence>
<dbReference type="STRING" id="889453.SAMN03080601_01821"/>
<dbReference type="Proteomes" id="UP000191055">
    <property type="component" value="Unassembled WGS sequence"/>
</dbReference>